<dbReference type="EMBL" id="BSYR01000097">
    <property type="protein sequence ID" value="GMJ16035.1"/>
    <property type="molecule type" value="Genomic_DNA"/>
</dbReference>
<protein>
    <submittedName>
        <fullName evidence="1">Uncharacterized protein</fullName>
    </submittedName>
</protein>
<gene>
    <name evidence="1" type="ORF">HRI_005272700</name>
</gene>
<dbReference type="Proteomes" id="UP001165190">
    <property type="component" value="Unassembled WGS sequence"/>
</dbReference>
<evidence type="ECO:0000313" key="2">
    <source>
        <dbReference type="Proteomes" id="UP001165190"/>
    </source>
</evidence>
<proteinExistence type="predicted"/>
<evidence type="ECO:0000313" key="1">
    <source>
        <dbReference type="EMBL" id="GMJ16035.1"/>
    </source>
</evidence>
<reference evidence="1" key="1">
    <citation type="submission" date="2023-05" db="EMBL/GenBank/DDBJ databases">
        <title>Genome and transcriptome analyses reveal genes involved in the formation of fine ridges on petal epidermal cells in Hibiscus trionum.</title>
        <authorList>
            <person name="Koshimizu S."/>
            <person name="Masuda S."/>
            <person name="Ishii T."/>
            <person name="Shirasu K."/>
            <person name="Hoshino A."/>
            <person name="Arita M."/>
        </authorList>
    </citation>
    <scope>NUCLEOTIDE SEQUENCE</scope>
    <source>
        <strain evidence="1">Hamamatsu line</strain>
    </source>
</reference>
<sequence length="78" mass="8485">MAVKAECGKRFCKPSAVVVLLPIYFFCGYENEMTPSTLVITTLHIIYGTLSSPTLHKGTVQRVNRVMRGAGSISSPPL</sequence>
<dbReference type="AlphaFoldDB" id="A0A9W7JL30"/>
<comment type="caution">
    <text evidence="1">The sequence shown here is derived from an EMBL/GenBank/DDBJ whole genome shotgun (WGS) entry which is preliminary data.</text>
</comment>
<organism evidence="1 2">
    <name type="scientific">Hibiscus trionum</name>
    <name type="common">Flower of an hour</name>
    <dbReference type="NCBI Taxonomy" id="183268"/>
    <lineage>
        <taxon>Eukaryota</taxon>
        <taxon>Viridiplantae</taxon>
        <taxon>Streptophyta</taxon>
        <taxon>Embryophyta</taxon>
        <taxon>Tracheophyta</taxon>
        <taxon>Spermatophyta</taxon>
        <taxon>Magnoliopsida</taxon>
        <taxon>eudicotyledons</taxon>
        <taxon>Gunneridae</taxon>
        <taxon>Pentapetalae</taxon>
        <taxon>rosids</taxon>
        <taxon>malvids</taxon>
        <taxon>Malvales</taxon>
        <taxon>Malvaceae</taxon>
        <taxon>Malvoideae</taxon>
        <taxon>Hibiscus</taxon>
    </lineage>
</organism>
<name>A0A9W7JL30_HIBTR</name>
<accession>A0A9W7JL30</accession>
<keyword evidence="2" id="KW-1185">Reference proteome</keyword>